<dbReference type="InterPro" id="IPR036663">
    <property type="entry name" value="Fumarylacetoacetase_C_sf"/>
</dbReference>
<dbReference type="RefSeq" id="WP_060819467.1">
    <property type="nucleotide sequence ID" value="NZ_FCOC02000006.1"/>
</dbReference>
<dbReference type="Proteomes" id="UP000054893">
    <property type="component" value="Unassembled WGS sequence"/>
</dbReference>
<name>A0A158GDK2_CABSO</name>
<dbReference type="InterPro" id="IPR011234">
    <property type="entry name" value="Fumarylacetoacetase-like_C"/>
</dbReference>
<dbReference type="EMBL" id="FCOC02000006">
    <property type="protein sequence ID" value="SAL30116.1"/>
    <property type="molecule type" value="Genomic_DNA"/>
</dbReference>
<protein>
    <submittedName>
        <fullName evidence="3">Hydratase</fullName>
    </submittedName>
</protein>
<feature type="domain" description="Fumarylacetoacetase-like C-terminal" evidence="2">
    <location>
        <begin position="101"/>
        <end position="257"/>
    </location>
</feature>
<sequence length="261" mass="27385">MNQHQLHEAASTLLKNARDRTRLVALPESCRPASRADAYAVQAEAARLSGRLVAGWKIAATSKAGQEHIGVDGPIAARLLSEHVIAGGLTVPMKTNVMNVAEAEFAFRMKSALPPRGRPYETGEVMDAVDTLHLAIEVPDSRYEDFARVGAPQLIADAACALWLVVSPAVAEGWRSADLVSHKVAAYRNGLLAGEGSGANVLGDPCIAITWLANELNSVGECLQPGQLVTTGACVAPMAVAPGDTMNVDFGAFGSVEVSFS</sequence>
<dbReference type="Pfam" id="PF01557">
    <property type="entry name" value="FAA_hydrolase"/>
    <property type="match status" value="1"/>
</dbReference>
<organism evidence="3 4">
    <name type="scientific">Caballeronia sordidicola</name>
    <name type="common">Burkholderia sordidicola</name>
    <dbReference type="NCBI Taxonomy" id="196367"/>
    <lineage>
        <taxon>Bacteria</taxon>
        <taxon>Pseudomonadati</taxon>
        <taxon>Pseudomonadota</taxon>
        <taxon>Betaproteobacteria</taxon>
        <taxon>Burkholderiales</taxon>
        <taxon>Burkholderiaceae</taxon>
        <taxon>Caballeronia</taxon>
    </lineage>
</organism>
<proteinExistence type="predicted"/>
<dbReference type="OrthoDB" id="9792137at2"/>
<gene>
    <name evidence="3" type="ORF">AWB64_02634</name>
</gene>
<dbReference type="GO" id="GO:0008684">
    <property type="term" value="F:2-oxopent-4-enoate hydratase activity"/>
    <property type="evidence" value="ECO:0007669"/>
    <property type="project" value="TreeGrafter"/>
</dbReference>
<evidence type="ECO:0000256" key="1">
    <source>
        <dbReference type="ARBA" id="ARBA00023239"/>
    </source>
</evidence>
<dbReference type="PANTHER" id="PTHR30143">
    <property type="entry name" value="ACID HYDRATASE"/>
    <property type="match status" value="1"/>
</dbReference>
<keyword evidence="1" id="KW-0456">Lyase</keyword>
<dbReference type="InterPro" id="IPR050772">
    <property type="entry name" value="Hydratase-Decarb/MhpD_sf"/>
</dbReference>
<dbReference type="PANTHER" id="PTHR30143:SF0">
    <property type="entry name" value="2-KETO-4-PENTENOATE HYDRATASE"/>
    <property type="match status" value="1"/>
</dbReference>
<evidence type="ECO:0000313" key="3">
    <source>
        <dbReference type="EMBL" id="SAL30116.1"/>
    </source>
</evidence>
<dbReference type="Gene3D" id="3.90.850.10">
    <property type="entry name" value="Fumarylacetoacetase-like, C-terminal domain"/>
    <property type="match status" value="1"/>
</dbReference>
<dbReference type="GO" id="GO:0005737">
    <property type="term" value="C:cytoplasm"/>
    <property type="evidence" value="ECO:0007669"/>
    <property type="project" value="TreeGrafter"/>
</dbReference>
<evidence type="ECO:0000259" key="2">
    <source>
        <dbReference type="Pfam" id="PF01557"/>
    </source>
</evidence>
<evidence type="ECO:0000313" key="4">
    <source>
        <dbReference type="Proteomes" id="UP000054893"/>
    </source>
</evidence>
<dbReference type="AlphaFoldDB" id="A0A158GDK2"/>
<reference evidence="3 4" key="1">
    <citation type="submission" date="2016-01" db="EMBL/GenBank/DDBJ databases">
        <authorList>
            <person name="Oliw E.H."/>
        </authorList>
    </citation>
    <scope>NUCLEOTIDE SEQUENCE [LARGE SCALE GENOMIC DNA]</scope>
    <source>
        <strain evidence="3">LMG 22029</strain>
    </source>
</reference>
<accession>A0A158GDK2</accession>
<dbReference type="SUPFAM" id="SSF56529">
    <property type="entry name" value="FAH"/>
    <property type="match status" value="1"/>
</dbReference>